<dbReference type="Gene3D" id="3.40.1010.10">
    <property type="entry name" value="Cobalt-precorrin-4 Transmethylase, Domain 1"/>
    <property type="match status" value="1"/>
</dbReference>
<keyword evidence="2 6" id="KW-0489">Methyltransferase</keyword>
<evidence type="ECO:0000256" key="1">
    <source>
        <dbReference type="ARBA" id="ARBA00012162"/>
    </source>
</evidence>
<keyword evidence="3 6" id="KW-0808">Transferase</keyword>
<feature type="region of interest" description="Disordered" evidence="7">
    <location>
        <begin position="1"/>
        <end position="22"/>
    </location>
</feature>
<name>A0A1D1ZX70_AUXPR</name>
<feature type="non-terminal residue" evidence="9">
    <location>
        <position position="1"/>
    </location>
</feature>
<evidence type="ECO:0000256" key="2">
    <source>
        <dbReference type="ARBA" id="ARBA00022603"/>
    </source>
</evidence>
<reference evidence="9" key="1">
    <citation type="submission" date="2015-08" db="EMBL/GenBank/DDBJ databases">
        <authorList>
            <person name="Babu N.S."/>
            <person name="Beckwith C.J."/>
            <person name="Beseler K.G."/>
            <person name="Brison A."/>
            <person name="Carone J.V."/>
            <person name="Caskin T.P."/>
            <person name="Diamond M."/>
            <person name="Durham M.E."/>
            <person name="Foxe J.M."/>
            <person name="Go M."/>
            <person name="Henderson B.A."/>
            <person name="Jones I.B."/>
            <person name="McGettigan J.A."/>
            <person name="Micheletti S.J."/>
            <person name="Nasrallah M.E."/>
            <person name="Ortiz D."/>
            <person name="Piller C.R."/>
            <person name="Privatt S.R."/>
            <person name="Schneider S.L."/>
            <person name="Sharp S."/>
            <person name="Smith T.C."/>
            <person name="Stanton J.D."/>
            <person name="Ullery H.E."/>
            <person name="Wilson R.J."/>
            <person name="Serrano M.G."/>
            <person name="Buck G."/>
            <person name="Lee V."/>
            <person name="Wang Y."/>
            <person name="Carvalho R."/>
            <person name="Voegtly L."/>
            <person name="Shi R."/>
            <person name="Duckworth R."/>
            <person name="Johnson A."/>
            <person name="Loviza R."/>
            <person name="Walstead R."/>
            <person name="Shah Z."/>
            <person name="Kiflezghi M."/>
            <person name="Wade K."/>
            <person name="Ball S.L."/>
            <person name="Bradley K.W."/>
            <person name="Asai D.J."/>
            <person name="Bowman C.A."/>
            <person name="Russell D.A."/>
            <person name="Pope W.H."/>
            <person name="Jacobs-Sera D."/>
            <person name="Hendrix R.W."/>
            <person name="Hatfull G.F."/>
        </authorList>
    </citation>
    <scope>NUCLEOTIDE SEQUENCE</scope>
</reference>
<dbReference type="PROSITE" id="PS00839">
    <property type="entry name" value="SUMT_1"/>
    <property type="match status" value="1"/>
</dbReference>
<dbReference type="InterPro" id="IPR050161">
    <property type="entry name" value="Siro_Cobalamin_biosynth"/>
</dbReference>
<keyword evidence="5" id="KW-0627">Porphyrin biosynthesis</keyword>
<feature type="domain" description="Tetrapyrrole methylase" evidence="8">
    <location>
        <begin position="132"/>
        <end position="344"/>
    </location>
</feature>
<dbReference type="GO" id="GO:0004851">
    <property type="term" value="F:uroporphyrin-III C-methyltransferase activity"/>
    <property type="evidence" value="ECO:0007669"/>
    <property type="project" value="UniProtKB-EC"/>
</dbReference>
<organism evidence="9">
    <name type="scientific">Auxenochlorella protothecoides</name>
    <name type="common">Green microalga</name>
    <name type="synonym">Chlorella protothecoides</name>
    <dbReference type="NCBI Taxonomy" id="3075"/>
    <lineage>
        <taxon>Eukaryota</taxon>
        <taxon>Viridiplantae</taxon>
        <taxon>Chlorophyta</taxon>
        <taxon>core chlorophytes</taxon>
        <taxon>Trebouxiophyceae</taxon>
        <taxon>Chlorellales</taxon>
        <taxon>Chlorellaceae</taxon>
        <taxon>Auxenochlorella</taxon>
    </lineage>
</organism>
<dbReference type="InterPro" id="IPR014776">
    <property type="entry name" value="4pyrrole_Mease_sub2"/>
</dbReference>
<dbReference type="InterPro" id="IPR006366">
    <property type="entry name" value="CobA/CysG_C"/>
</dbReference>
<dbReference type="GO" id="GO:0019354">
    <property type="term" value="P:siroheme biosynthetic process"/>
    <property type="evidence" value="ECO:0007669"/>
    <property type="project" value="InterPro"/>
</dbReference>
<dbReference type="AlphaFoldDB" id="A0A1D1ZX70"/>
<dbReference type="FunFam" id="3.40.1010.10:FF:000001">
    <property type="entry name" value="Siroheme synthase"/>
    <property type="match status" value="1"/>
</dbReference>
<sequence length="433" mass="45034">LLEQRGDVSPKPGAVQRRRRDSRFIGSPMCAMASHASPFASLNGPRSLVSAPTPLTMRTTGWTPSCPPTCSKASLESTAAAVRRRTRSSRHRGACRVSTTCGAAEPDNDSFLDGYLRVLRKHKPELVARSGRVHLVGTGPGDPELLTLRAHRLMQGADVVLYDRLVSPEILDLVGPSTLTVYVGKQRGFHTRTQEEIHDLLAAFAREGAEVVRLKGGDPFIFGRGGEEVAYLAARGIEVHVVPGITAAAGIAADLGIPLTHRGLATGVKYLTGHAREGGSIEGGLSEAAADPDATLVVYMGLGTLRELAAALAVRGLSQHTPAAAVERGTTPGQRAVFGTLRTLPDAVTSAGLASPTLLVIGRVVSLAPGWQAACRADGGVAMVAGLGSGARGSFQQANGSGAERGSAAGLGEGKSWCNEVLKEAESSAQARR</sequence>
<dbReference type="InterPro" id="IPR035996">
    <property type="entry name" value="4pyrrol_Methylase_sf"/>
</dbReference>
<dbReference type="InterPro" id="IPR000878">
    <property type="entry name" value="4pyrrol_Mease"/>
</dbReference>
<evidence type="ECO:0000256" key="3">
    <source>
        <dbReference type="ARBA" id="ARBA00022679"/>
    </source>
</evidence>
<dbReference type="PANTHER" id="PTHR45790">
    <property type="entry name" value="SIROHEME SYNTHASE-RELATED"/>
    <property type="match status" value="1"/>
</dbReference>
<dbReference type="Pfam" id="PF00590">
    <property type="entry name" value="TP_methylase"/>
    <property type="match status" value="1"/>
</dbReference>
<dbReference type="NCBIfam" id="TIGR01469">
    <property type="entry name" value="cobA_cysG_Cterm"/>
    <property type="match status" value="1"/>
</dbReference>
<dbReference type="InterPro" id="IPR014777">
    <property type="entry name" value="4pyrrole_Mease_sub1"/>
</dbReference>
<accession>A0A1D1ZX70</accession>
<protein>
    <recommendedName>
        <fullName evidence="1">uroporphyrinogen-III C-methyltransferase</fullName>
        <ecNumber evidence="1">2.1.1.107</ecNumber>
    </recommendedName>
</protein>
<dbReference type="InterPro" id="IPR003043">
    <property type="entry name" value="Uropor_MeTrfase_CS"/>
</dbReference>
<dbReference type="PROSITE" id="PS00840">
    <property type="entry name" value="SUMT_2"/>
    <property type="match status" value="1"/>
</dbReference>
<dbReference type="NCBIfam" id="NF004790">
    <property type="entry name" value="PRK06136.1"/>
    <property type="match status" value="1"/>
</dbReference>
<dbReference type="SUPFAM" id="SSF53790">
    <property type="entry name" value="Tetrapyrrole methylase"/>
    <property type="match status" value="1"/>
</dbReference>
<evidence type="ECO:0000259" key="8">
    <source>
        <dbReference type="Pfam" id="PF00590"/>
    </source>
</evidence>
<dbReference type="EMBL" id="GDKF01007171">
    <property type="protein sequence ID" value="JAT71451.1"/>
    <property type="molecule type" value="Transcribed_RNA"/>
</dbReference>
<keyword evidence="4" id="KW-0949">S-adenosyl-L-methionine</keyword>
<evidence type="ECO:0000256" key="7">
    <source>
        <dbReference type="SAM" id="MobiDB-lite"/>
    </source>
</evidence>
<dbReference type="GO" id="GO:0032259">
    <property type="term" value="P:methylation"/>
    <property type="evidence" value="ECO:0007669"/>
    <property type="project" value="UniProtKB-KW"/>
</dbReference>
<gene>
    <name evidence="9" type="ORF">g.28700</name>
</gene>
<dbReference type="EC" id="2.1.1.107" evidence="1"/>
<evidence type="ECO:0000256" key="5">
    <source>
        <dbReference type="ARBA" id="ARBA00023244"/>
    </source>
</evidence>
<dbReference type="FunFam" id="3.30.950.10:FF:000001">
    <property type="entry name" value="Siroheme synthase"/>
    <property type="match status" value="1"/>
</dbReference>
<evidence type="ECO:0000313" key="9">
    <source>
        <dbReference type="EMBL" id="JAT71451.1"/>
    </source>
</evidence>
<comment type="similarity">
    <text evidence="6">Belongs to the precorrin methyltransferase family.</text>
</comment>
<proteinExistence type="inferred from homology"/>
<dbReference type="PANTHER" id="PTHR45790:SF3">
    <property type="entry name" value="S-ADENOSYL-L-METHIONINE-DEPENDENT UROPORPHYRINOGEN III METHYLTRANSFERASE, CHLOROPLASTIC"/>
    <property type="match status" value="1"/>
</dbReference>
<dbReference type="Gene3D" id="3.30.950.10">
    <property type="entry name" value="Methyltransferase, Cobalt-precorrin-4 Transmethylase, Domain 2"/>
    <property type="match status" value="1"/>
</dbReference>
<dbReference type="CDD" id="cd11642">
    <property type="entry name" value="SUMT"/>
    <property type="match status" value="1"/>
</dbReference>
<evidence type="ECO:0000256" key="6">
    <source>
        <dbReference type="RuleBase" id="RU003960"/>
    </source>
</evidence>
<evidence type="ECO:0000256" key="4">
    <source>
        <dbReference type="ARBA" id="ARBA00022691"/>
    </source>
</evidence>